<dbReference type="AlphaFoldDB" id="A0AAN6M5T3"/>
<feature type="compositionally biased region" description="Basic and acidic residues" evidence="1">
    <location>
        <begin position="36"/>
        <end position="47"/>
    </location>
</feature>
<evidence type="ECO:0000313" key="3">
    <source>
        <dbReference type="EMBL" id="KAK3216303.1"/>
    </source>
</evidence>
<evidence type="ECO:0000313" key="4">
    <source>
        <dbReference type="Proteomes" id="UP001280581"/>
    </source>
</evidence>
<evidence type="ECO:0000259" key="2">
    <source>
        <dbReference type="PROSITE" id="PS50174"/>
    </source>
</evidence>
<evidence type="ECO:0000256" key="1">
    <source>
        <dbReference type="SAM" id="MobiDB-lite"/>
    </source>
</evidence>
<comment type="caution">
    <text evidence="3">The sequence shown here is derived from an EMBL/GenBank/DDBJ whole genome shotgun (WGS) entry which is preliminary data.</text>
</comment>
<protein>
    <recommendedName>
        <fullName evidence="2">G-patch domain-containing protein</fullName>
    </recommendedName>
</protein>
<keyword evidence="4" id="KW-1185">Reference proteome</keyword>
<dbReference type="GO" id="GO:0003676">
    <property type="term" value="F:nucleic acid binding"/>
    <property type="evidence" value="ECO:0007669"/>
    <property type="project" value="InterPro"/>
</dbReference>
<feature type="domain" description="G-patch" evidence="2">
    <location>
        <begin position="364"/>
        <end position="413"/>
    </location>
</feature>
<dbReference type="GO" id="GO:0045292">
    <property type="term" value="P:mRNA cis splicing, via spliceosome"/>
    <property type="evidence" value="ECO:0007669"/>
    <property type="project" value="InterPro"/>
</dbReference>
<dbReference type="InterPro" id="IPR040052">
    <property type="entry name" value="RBM17"/>
</dbReference>
<dbReference type="InterPro" id="IPR000467">
    <property type="entry name" value="G_patch_dom"/>
</dbReference>
<feature type="compositionally biased region" description="Polar residues" evidence="1">
    <location>
        <begin position="185"/>
        <end position="200"/>
    </location>
</feature>
<accession>A0AAN6M5T3</accession>
<organism evidence="3 4">
    <name type="scientific">Pseudopithomyces chartarum</name>
    <dbReference type="NCBI Taxonomy" id="1892770"/>
    <lineage>
        <taxon>Eukaryota</taxon>
        <taxon>Fungi</taxon>
        <taxon>Dikarya</taxon>
        <taxon>Ascomycota</taxon>
        <taxon>Pezizomycotina</taxon>
        <taxon>Dothideomycetes</taxon>
        <taxon>Pleosporomycetidae</taxon>
        <taxon>Pleosporales</taxon>
        <taxon>Massarineae</taxon>
        <taxon>Didymosphaeriaceae</taxon>
        <taxon>Pseudopithomyces</taxon>
    </lineage>
</organism>
<reference evidence="3 4" key="1">
    <citation type="submission" date="2021-02" db="EMBL/GenBank/DDBJ databases">
        <title>Genome assembly of Pseudopithomyces chartarum.</title>
        <authorList>
            <person name="Jauregui R."/>
            <person name="Singh J."/>
            <person name="Voisey C."/>
        </authorList>
    </citation>
    <scope>NUCLEOTIDE SEQUENCE [LARGE SCALE GENOMIC DNA]</scope>
    <source>
        <strain evidence="3 4">AGR01</strain>
    </source>
</reference>
<dbReference type="Pfam" id="PF01585">
    <property type="entry name" value="G-patch"/>
    <property type="match status" value="1"/>
</dbReference>
<name>A0AAN6M5T3_9PLEO</name>
<feature type="compositionally biased region" description="Polar residues" evidence="1">
    <location>
        <begin position="237"/>
        <end position="247"/>
    </location>
</feature>
<dbReference type="PROSITE" id="PS50174">
    <property type="entry name" value="G_PATCH"/>
    <property type="match status" value="1"/>
</dbReference>
<dbReference type="Proteomes" id="UP001280581">
    <property type="component" value="Unassembled WGS sequence"/>
</dbReference>
<feature type="region of interest" description="Disordered" evidence="1">
    <location>
        <begin position="175"/>
        <end position="366"/>
    </location>
</feature>
<dbReference type="InterPro" id="IPR012677">
    <property type="entry name" value="Nucleotide-bd_a/b_plait_sf"/>
</dbReference>
<dbReference type="SUPFAM" id="SSF54928">
    <property type="entry name" value="RNA-binding domain, RBD"/>
    <property type="match status" value="1"/>
</dbReference>
<gene>
    <name evidence="3" type="ORF">GRF29_8g2890071</name>
</gene>
<dbReference type="GO" id="GO:0071011">
    <property type="term" value="C:precatalytic spliceosome"/>
    <property type="evidence" value="ECO:0007669"/>
    <property type="project" value="TreeGrafter"/>
</dbReference>
<dbReference type="PANTHER" id="PTHR13288">
    <property type="entry name" value="SPLICING FACTOR 45 SPF45"/>
    <property type="match status" value="1"/>
</dbReference>
<proteinExistence type="predicted"/>
<feature type="region of interest" description="Disordered" evidence="1">
    <location>
        <begin position="25"/>
        <end position="102"/>
    </location>
</feature>
<dbReference type="PANTHER" id="PTHR13288:SF8">
    <property type="entry name" value="SPLICING FACTOR 45"/>
    <property type="match status" value="1"/>
</dbReference>
<feature type="compositionally biased region" description="Basic and acidic residues" evidence="1">
    <location>
        <begin position="346"/>
        <end position="360"/>
    </location>
</feature>
<dbReference type="Gene3D" id="3.30.70.330">
    <property type="match status" value="1"/>
</dbReference>
<dbReference type="EMBL" id="WVTA01000002">
    <property type="protein sequence ID" value="KAK3216303.1"/>
    <property type="molecule type" value="Genomic_DNA"/>
</dbReference>
<feature type="compositionally biased region" description="Low complexity" evidence="1">
    <location>
        <begin position="75"/>
        <end position="99"/>
    </location>
</feature>
<dbReference type="InterPro" id="IPR035979">
    <property type="entry name" value="RBD_domain_sf"/>
</dbReference>
<sequence>MASSGKPTGALPNPYAKALPNPYAAATVAESGPTKSSEEQAKAEQKKLPAFHNPHHIRRPQAKGSAIKKPQVARPQMATSSSSDSAPAAATTAVTQQPSLDYWRSTADDDAAALEYKREQIRMQKEKKKQEKKFNKQFGWWKGEAPYKADRPSNLRAYKASGSYRYKLDSFADNLKSHAPPAQLPKTTIEPSSDAPSASPMTAVPATTVAKLSFAPPASYDHDRTSTVPDDNDPYTRRQQLSQQSNEAVQSSPTPPPAPAPYSTVPPPPQPPAPHAHVPPPPPPPIESPANIPPPPPPVSAPAPPVSAPYNPTISAPPVRYNPTISAPPVRYDRATISAPPVRYNVTDKLDEPHQEERPAKRAKLSKAEAMMAKMGYKKGEGLGKNSDGITTHLEVKARKKEKDNRNFDPSEDYDENGKVIKSQQVFDILGGRITKPKEPDRFGTESKVIVAWGCVDGIDWNADAERDDGGIRQEMGQTFDDKFGRVERVYVNLSGNEQPVYVKFASELSALNAVNRFHEGYTFRGCKIRARYYNEAKFEASVFDH</sequence>
<feature type="compositionally biased region" description="Pro residues" evidence="1">
    <location>
        <begin position="253"/>
        <end position="307"/>
    </location>
</feature>
<dbReference type="SMART" id="SM00443">
    <property type="entry name" value="G_patch"/>
    <property type="match status" value="1"/>
</dbReference>
<dbReference type="PRINTS" id="PR01217">
    <property type="entry name" value="PRICHEXTENSN"/>
</dbReference>